<evidence type="ECO:0008006" key="4">
    <source>
        <dbReference type="Google" id="ProtNLM"/>
    </source>
</evidence>
<comment type="caution">
    <text evidence="2">The sequence shown here is derived from an EMBL/GenBank/DDBJ whole genome shotgun (WGS) entry which is preliminary data.</text>
</comment>
<keyword evidence="1" id="KW-0812">Transmembrane</keyword>
<accession>A0AAD2HUI3</accession>
<reference evidence="2" key="1">
    <citation type="submission" date="2023-11" db="EMBL/GenBank/DDBJ databases">
        <authorList>
            <person name="De Vega J J."/>
            <person name="De Vega J J."/>
        </authorList>
    </citation>
    <scope>NUCLEOTIDE SEQUENCE</scope>
</reference>
<dbReference type="Proteomes" id="UP001295794">
    <property type="component" value="Unassembled WGS sequence"/>
</dbReference>
<evidence type="ECO:0000256" key="1">
    <source>
        <dbReference type="SAM" id="Phobius"/>
    </source>
</evidence>
<name>A0AAD2HUI3_9AGAR</name>
<proteinExistence type="predicted"/>
<protein>
    <recommendedName>
        <fullName evidence="4">Glycosyltransferase family 25 protein</fullName>
    </recommendedName>
</protein>
<evidence type="ECO:0000313" key="2">
    <source>
        <dbReference type="EMBL" id="CAK5281013.1"/>
    </source>
</evidence>
<keyword evidence="3" id="KW-1185">Reference proteome</keyword>
<feature type="transmembrane region" description="Helical" evidence="1">
    <location>
        <begin position="6"/>
        <end position="24"/>
    </location>
</feature>
<keyword evidence="1" id="KW-0472">Membrane</keyword>
<gene>
    <name evidence="2" type="ORF">MYCIT1_LOCUS31831</name>
</gene>
<evidence type="ECO:0000313" key="3">
    <source>
        <dbReference type="Proteomes" id="UP001295794"/>
    </source>
</evidence>
<sequence length="376" mass="42521">MLFPPLSITLTVTSVLALLFIFAYQGQDLGLRHAPFPRAQQEPILASFSRNRGPLPIPSRTFVISLLRRQDRREDMERLRARLNEAGDSMGEIQWSFVDALEAASPLVSNILASVRTLRTALARSPEATYGDREIKLPFSWPAEDESTTLNPTAFWTDTARSLRHHTIHQDSTPLTCATENLTIPTYTPELPEWKILSRNRIAVWHSHLSTVRLAESLNAREDEELVTATLILEDDVDMESDVRERLREMWPALPREWDIIFLGHCWSDETLHAPIYVSSTSRTALHPSNAPLCTHAYVLSPKGLRRLLWHLNHLPFSYSRAYDRAVAWLVQSGRMTGLSVVPSVVVQRKIGSSDVMSGTGSRWKDSLADGILDRL</sequence>
<organism evidence="2 3">
    <name type="scientific">Mycena citricolor</name>
    <dbReference type="NCBI Taxonomy" id="2018698"/>
    <lineage>
        <taxon>Eukaryota</taxon>
        <taxon>Fungi</taxon>
        <taxon>Dikarya</taxon>
        <taxon>Basidiomycota</taxon>
        <taxon>Agaricomycotina</taxon>
        <taxon>Agaricomycetes</taxon>
        <taxon>Agaricomycetidae</taxon>
        <taxon>Agaricales</taxon>
        <taxon>Marasmiineae</taxon>
        <taxon>Mycenaceae</taxon>
        <taxon>Mycena</taxon>
    </lineage>
</organism>
<dbReference type="AlphaFoldDB" id="A0AAD2HUI3"/>
<keyword evidence="1" id="KW-1133">Transmembrane helix</keyword>
<dbReference type="EMBL" id="CAVNYO010000441">
    <property type="protein sequence ID" value="CAK5281013.1"/>
    <property type="molecule type" value="Genomic_DNA"/>
</dbReference>